<sequence>MWERENQREGDGVMRDQWQTVSRRKPVSHCGQAKPPRTRPKRDIDGNGKGMGTRTGSKWLKGCEIRLKESKFRRKTKEGNMRTKGGVVTHGEAEIYKIENLINNHKEQVKMLGPMKLRIIFDSKQSMKEAYNSLILLNYFLETRKWSKTETNTLRRLWIEVIWLPLYGWSMENMRRIGEV</sequence>
<proteinExistence type="predicted"/>
<dbReference type="Proteomes" id="UP001341840">
    <property type="component" value="Unassembled WGS sequence"/>
</dbReference>
<accession>A0ABU6QS76</accession>
<dbReference type="EMBL" id="JASCZI010001202">
    <property type="protein sequence ID" value="MED6114530.1"/>
    <property type="molecule type" value="Genomic_DNA"/>
</dbReference>
<evidence type="ECO:0000313" key="3">
    <source>
        <dbReference type="Proteomes" id="UP001341840"/>
    </source>
</evidence>
<reference evidence="2 3" key="1">
    <citation type="journal article" date="2023" name="Plants (Basel)">
        <title>Bridging the Gap: Combining Genomics and Transcriptomics Approaches to Understand Stylosanthes scabra, an Orphan Legume from the Brazilian Caatinga.</title>
        <authorList>
            <person name="Ferreira-Neto J.R.C."/>
            <person name="da Silva M.D."/>
            <person name="Binneck E."/>
            <person name="de Melo N.F."/>
            <person name="da Silva R.H."/>
            <person name="de Melo A.L.T.M."/>
            <person name="Pandolfi V."/>
            <person name="Bustamante F.O."/>
            <person name="Brasileiro-Vidal A.C."/>
            <person name="Benko-Iseppon A.M."/>
        </authorList>
    </citation>
    <scope>NUCLEOTIDE SEQUENCE [LARGE SCALE GENOMIC DNA]</scope>
    <source>
        <tissue evidence="2">Leaves</tissue>
    </source>
</reference>
<name>A0ABU6QS76_9FABA</name>
<keyword evidence="3" id="KW-1185">Reference proteome</keyword>
<feature type="region of interest" description="Disordered" evidence="1">
    <location>
        <begin position="1"/>
        <end position="55"/>
    </location>
</feature>
<gene>
    <name evidence="2" type="ORF">PIB30_081105</name>
</gene>
<evidence type="ECO:0000256" key="1">
    <source>
        <dbReference type="SAM" id="MobiDB-lite"/>
    </source>
</evidence>
<evidence type="ECO:0008006" key="4">
    <source>
        <dbReference type="Google" id="ProtNLM"/>
    </source>
</evidence>
<organism evidence="2 3">
    <name type="scientific">Stylosanthes scabra</name>
    <dbReference type="NCBI Taxonomy" id="79078"/>
    <lineage>
        <taxon>Eukaryota</taxon>
        <taxon>Viridiplantae</taxon>
        <taxon>Streptophyta</taxon>
        <taxon>Embryophyta</taxon>
        <taxon>Tracheophyta</taxon>
        <taxon>Spermatophyta</taxon>
        <taxon>Magnoliopsida</taxon>
        <taxon>eudicotyledons</taxon>
        <taxon>Gunneridae</taxon>
        <taxon>Pentapetalae</taxon>
        <taxon>rosids</taxon>
        <taxon>fabids</taxon>
        <taxon>Fabales</taxon>
        <taxon>Fabaceae</taxon>
        <taxon>Papilionoideae</taxon>
        <taxon>50 kb inversion clade</taxon>
        <taxon>dalbergioids sensu lato</taxon>
        <taxon>Dalbergieae</taxon>
        <taxon>Pterocarpus clade</taxon>
        <taxon>Stylosanthes</taxon>
    </lineage>
</organism>
<evidence type="ECO:0000313" key="2">
    <source>
        <dbReference type="EMBL" id="MED6114530.1"/>
    </source>
</evidence>
<feature type="compositionally biased region" description="Basic and acidic residues" evidence="1">
    <location>
        <begin position="1"/>
        <end position="14"/>
    </location>
</feature>
<protein>
    <recommendedName>
        <fullName evidence="4">DUF4283 domain-containing protein</fullName>
    </recommendedName>
</protein>
<comment type="caution">
    <text evidence="2">The sequence shown here is derived from an EMBL/GenBank/DDBJ whole genome shotgun (WGS) entry which is preliminary data.</text>
</comment>